<dbReference type="OrthoDB" id="8902678at2"/>
<dbReference type="InterPro" id="IPR010982">
    <property type="entry name" value="Lambda_DNA-bd_dom_sf"/>
</dbReference>
<dbReference type="Proteomes" id="UP000325785">
    <property type="component" value="Chromosome"/>
</dbReference>
<dbReference type="RefSeq" id="WP_057818270.1">
    <property type="nucleotide sequence ID" value="NZ_CP031598.1"/>
</dbReference>
<evidence type="ECO:0000313" key="2">
    <source>
        <dbReference type="EMBL" id="KRS16332.1"/>
    </source>
</evidence>
<dbReference type="STRING" id="540747.SAMN04488031_10544"/>
<dbReference type="CDD" id="cd00093">
    <property type="entry name" value="HTH_XRE"/>
    <property type="match status" value="1"/>
</dbReference>
<reference evidence="2 4" key="1">
    <citation type="submission" date="2015-04" db="EMBL/GenBank/DDBJ databases">
        <title>The draft genome sequence of Roseovarius indicus B108T.</title>
        <authorList>
            <person name="Li G."/>
            <person name="Lai Q."/>
            <person name="Shao Z."/>
            <person name="Yan P."/>
        </authorList>
    </citation>
    <scope>NUCLEOTIDE SEQUENCE [LARGE SCALE GENOMIC DNA]</scope>
    <source>
        <strain evidence="2 4">B108</strain>
    </source>
</reference>
<evidence type="ECO:0000259" key="1">
    <source>
        <dbReference type="PROSITE" id="PS50943"/>
    </source>
</evidence>
<dbReference type="Proteomes" id="UP000051401">
    <property type="component" value="Unassembled WGS sequence"/>
</dbReference>
<organism evidence="2 4">
    <name type="scientific">Roseovarius indicus</name>
    <dbReference type="NCBI Taxonomy" id="540747"/>
    <lineage>
        <taxon>Bacteria</taxon>
        <taxon>Pseudomonadati</taxon>
        <taxon>Pseudomonadota</taxon>
        <taxon>Alphaproteobacteria</taxon>
        <taxon>Rhodobacterales</taxon>
        <taxon>Roseobacteraceae</taxon>
        <taxon>Roseovarius</taxon>
    </lineage>
</organism>
<keyword evidence="4" id="KW-1185">Reference proteome</keyword>
<dbReference type="PATRIC" id="fig|540747.5.peg.1452"/>
<gene>
    <name evidence="3" type="ORF">RIdsm_04342</name>
    <name evidence="2" type="ORF">XM52_18495</name>
</gene>
<evidence type="ECO:0000313" key="3">
    <source>
        <dbReference type="EMBL" id="QEW28511.1"/>
    </source>
</evidence>
<dbReference type="InterPro" id="IPR001387">
    <property type="entry name" value="Cro/C1-type_HTH"/>
</dbReference>
<proteinExistence type="predicted"/>
<evidence type="ECO:0000313" key="5">
    <source>
        <dbReference type="Proteomes" id="UP000325785"/>
    </source>
</evidence>
<feature type="domain" description="HTH cro/C1-type" evidence="1">
    <location>
        <begin position="18"/>
        <end position="62"/>
    </location>
</feature>
<dbReference type="EMBL" id="LAXI01000014">
    <property type="protein sequence ID" value="KRS16332.1"/>
    <property type="molecule type" value="Genomic_DNA"/>
</dbReference>
<dbReference type="PROSITE" id="PS50943">
    <property type="entry name" value="HTH_CROC1"/>
    <property type="match status" value="1"/>
</dbReference>
<dbReference type="SMART" id="SM00530">
    <property type="entry name" value="HTH_XRE"/>
    <property type="match status" value="1"/>
</dbReference>
<dbReference type="KEGG" id="rid:RIdsm_04342"/>
<protein>
    <submittedName>
        <fullName evidence="3">Helix-turn-helix domain protein</fullName>
    </submittedName>
</protein>
<dbReference type="GO" id="GO:0003677">
    <property type="term" value="F:DNA binding"/>
    <property type="evidence" value="ECO:0007669"/>
    <property type="project" value="InterPro"/>
</dbReference>
<name>A0A0T5P5F4_9RHOB</name>
<dbReference type="AlphaFoldDB" id="A0A0T5P5F4"/>
<sequence>MATDFSANLNLLCSYQRSIAEVCRRLNVNRQQFNRYLNGQSRPSRHNMRRICDYFGVTESEILVEHAQFEQMITLRRRPVERTELERPLSHLQTLYQHSQDLQKYVGFYYRYFYSFGNKGMVFRTLATIYRAEGRYYWKNIEILRDQTTGRTTGLNKYEGLVFFLADRVYIMEYESLEVNSITQMTLYPSYQHRLDCLYGIQTGGPTRRGRKPGASRVALEFLGRNIDVKQALRQTGLYDPSTGVLRDDIASAIVNTIDPGDFVLEIEAP</sequence>
<dbReference type="Pfam" id="PF13560">
    <property type="entry name" value="HTH_31"/>
    <property type="match status" value="1"/>
</dbReference>
<dbReference type="Gene3D" id="1.10.260.40">
    <property type="entry name" value="lambda repressor-like DNA-binding domains"/>
    <property type="match status" value="1"/>
</dbReference>
<evidence type="ECO:0000313" key="4">
    <source>
        <dbReference type="Proteomes" id="UP000051401"/>
    </source>
</evidence>
<accession>A0A0T5P5F4</accession>
<dbReference type="SUPFAM" id="SSF47413">
    <property type="entry name" value="lambda repressor-like DNA-binding domains"/>
    <property type="match status" value="1"/>
</dbReference>
<reference evidence="3 5" key="2">
    <citation type="submission" date="2018-08" db="EMBL/GenBank/DDBJ databases">
        <title>Genetic Globetrotter - A new plasmid hitch-hiking vast phylogenetic and geographic distances.</title>
        <authorList>
            <person name="Vollmers J."/>
            <person name="Petersen J."/>
        </authorList>
    </citation>
    <scope>NUCLEOTIDE SEQUENCE [LARGE SCALE GENOMIC DNA]</scope>
    <source>
        <strain evidence="3 5">DSM 26383</strain>
    </source>
</reference>
<dbReference type="EMBL" id="CP031598">
    <property type="protein sequence ID" value="QEW28511.1"/>
    <property type="molecule type" value="Genomic_DNA"/>
</dbReference>